<evidence type="ECO:0000313" key="3">
    <source>
        <dbReference type="EMBL" id="KAL3785579.1"/>
    </source>
</evidence>
<proteinExistence type="predicted"/>
<evidence type="ECO:0000256" key="2">
    <source>
        <dbReference type="SAM" id="MobiDB-lite"/>
    </source>
</evidence>
<protein>
    <submittedName>
        <fullName evidence="3">Uncharacterized protein</fullName>
    </submittedName>
</protein>
<feature type="compositionally biased region" description="Low complexity" evidence="2">
    <location>
        <begin position="456"/>
        <end position="470"/>
    </location>
</feature>
<comment type="caution">
    <text evidence="3">The sequence shown here is derived from an EMBL/GenBank/DDBJ whole genome shotgun (WGS) entry which is preliminary data.</text>
</comment>
<reference evidence="3 4" key="1">
    <citation type="submission" date="2024-10" db="EMBL/GenBank/DDBJ databases">
        <title>Updated reference genomes for cyclostephanoid diatoms.</title>
        <authorList>
            <person name="Roberts W.R."/>
            <person name="Alverson A.J."/>
        </authorList>
    </citation>
    <scope>NUCLEOTIDE SEQUENCE [LARGE SCALE GENOMIC DNA]</scope>
    <source>
        <strain evidence="3 4">AJA276-08</strain>
    </source>
</reference>
<accession>A0ABD3PCW7</accession>
<keyword evidence="1" id="KW-0175">Coiled coil</keyword>
<dbReference type="AlphaFoldDB" id="A0ABD3PCW7"/>
<dbReference type="EMBL" id="JALLAZ020000881">
    <property type="protein sequence ID" value="KAL3785579.1"/>
    <property type="molecule type" value="Genomic_DNA"/>
</dbReference>
<feature type="region of interest" description="Disordered" evidence="2">
    <location>
        <begin position="456"/>
        <end position="498"/>
    </location>
</feature>
<evidence type="ECO:0000256" key="1">
    <source>
        <dbReference type="SAM" id="Coils"/>
    </source>
</evidence>
<organism evidence="3 4">
    <name type="scientific">Stephanodiscus triporus</name>
    <dbReference type="NCBI Taxonomy" id="2934178"/>
    <lineage>
        <taxon>Eukaryota</taxon>
        <taxon>Sar</taxon>
        <taxon>Stramenopiles</taxon>
        <taxon>Ochrophyta</taxon>
        <taxon>Bacillariophyta</taxon>
        <taxon>Coscinodiscophyceae</taxon>
        <taxon>Thalassiosirophycidae</taxon>
        <taxon>Stephanodiscales</taxon>
        <taxon>Stephanodiscaceae</taxon>
        <taxon>Stephanodiscus</taxon>
    </lineage>
</organism>
<evidence type="ECO:0000313" key="4">
    <source>
        <dbReference type="Proteomes" id="UP001530315"/>
    </source>
</evidence>
<feature type="coiled-coil region" evidence="1">
    <location>
        <begin position="586"/>
        <end position="613"/>
    </location>
</feature>
<gene>
    <name evidence="3" type="ORF">ACHAW5_002447</name>
</gene>
<name>A0ABD3PCW7_9STRA</name>
<feature type="region of interest" description="Disordered" evidence="2">
    <location>
        <begin position="375"/>
        <end position="415"/>
    </location>
</feature>
<dbReference type="Proteomes" id="UP001530315">
    <property type="component" value="Unassembled WGS sequence"/>
</dbReference>
<keyword evidence="4" id="KW-1185">Reference proteome</keyword>
<sequence length="990" mass="108526">MSVNRRFFFSNPTSFPAENEDERSIDVNGIAASNDGSVSGAAMPYNFNTNFNCGSYQPLSSMSVNNLNAGNAVMDYNSNNVNGDINMGNIANNMGINANVGLPTNNNFYGNQNNMANNASYNNVGAHNVQNVQNFNAGLAQDVRNTQNTKFGGFFFNPLSIFTNNNSSATVFNNYNLGVNSMSAITNNNSLGGNNALTSNTIYTNAVMNGNPLGVYQQNPPVQMNFKSVSTSPAFENDQHATSDSPIPMAFLTPNQGPTPCPTPPAVQKSPMFLDAYSYPPPSDVSVNQNSNNSNDWNQVKATQETNNTQTQETLAPSKGLFRRGISTVGSALGTVATYVNQSFLSGIPFHIADRALKESKETYAKWWEDGINAHKGKKRMGGTNSGDSFGDNDEDDNAERDCNNRPLGKKRKLDSSEAAGVSSLCGAGSALSISLEKNYNDLGIDTSSKFFRYPQQQQHQNQFISSSQSTKVDSSIIKSRRRSQFEHKRASHSSSVKQEESVFTDDWSSGYNVFNNIGGMYDFGEENDGGVESENGCAEGDIGEYLTYDSLGDYYTTNEHDDQDNEVSSAHALSKSNAATITSTLDGTMQIIAELLEEKNRASEENEMLQMVSNPRNWVTKSIRSELIDALQSAHGDVKDKRFLSALEILSNFYKTSGRDARVSPWGGRRVSDPGFDGGEYGYSGNEIGGPTSSDLFEGYWLNMSRPNYVECLGTNMESEFMYTLGRMSFDMFQPSNLICSVQSTHNTIKIIGEREELPAFVPKSLKEEVASLCDSGGDGSANRPLLRSYDIAVSLTIEPPSSVGQPEPPNTQTPIKRMRALMSVTGYVLPDPDTPNRLTVWFTGGKLSPARLSSLDRAETDDEDEDEYNEEPIQIDEGSDGYGGFEDWTAMFAKGKWRKTLGERARALAAKLLLGADVPNKMEEDGHMEYALHRPIGGHGKIYVDVLYLDEDILIMRGHRGTIYPLARSGVSQRYRTMRGNLSANINE</sequence>